<reference evidence="2" key="2">
    <citation type="submission" date="2017-12" db="EMBL/GenBank/DDBJ databases">
        <title>Genome sequence of the Bar-tailed Godwit (Limosa lapponica baueri).</title>
        <authorList>
            <person name="Lima N.C.B."/>
            <person name="Parody-Merino A.M."/>
            <person name="Battley P.F."/>
            <person name="Fidler A.E."/>
            <person name="Prosdocimi F."/>
        </authorList>
    </citation>
    <scope>NUCLEOTIDE SEQUENCE [LARGE SCALE GENOMIC DNA]</scope>
</reference>
<protein>
    <recommendedName>
        <fullName evidence="3">Rna-directed dna polymerase from mobile element jockey-like</fullName>
    </recommendedName>
</protein>
<sequence>MNSISGLLGFRGQQEIQWENEIKVIYGTDDQCWVFPSSQKLNRLALYSTEKEATGKDIECIISKFANDTKLSGSVDLHEDREALQRDLDRLDRWANVNGMSFNKTKCQVLHLGCNNSMHCYRLGEVWLESCLAEKDLGVLIDKQLNVSQQCAQVAMKANGTLACIRNSVTSRSREVIDPWTQHW</sequence>
<evidence type="ECO:0000313" key="1">
    <source>
        <dbReference type="EMBL" id="PKU47581.1"/>
    </source>
</evidence>
<dbReference type="PANTHER" id="PTHR33332">
    <property type="entry name" value="REVERSE TRANSCRIPTASE DOMAIN-CONTAINING PROTEIN"/>
    <property type="match status" value="1"/>
</dbReference>
<dbReference type="AlphaFoldDB" id="A0A2I0UNI9"/>
<proteinExistence type="predicted"/>
<organism evidence="1 2">
    <name type="scientific">Limosa lapponica baueri</name>
    <dbReference type="NCBI Taxonomy" id="1758121"/>
    <lineage>
        <taxon>Eukaryota</taxon>
        <taxon>Metazoa</taxon>
        <taxon>Chordata</taxon>
        <taxon>Craniata</taxon>
        <taxon>Vertebrata</taxon>
        <taxon>Euteleostomi</taxon>
        <taxon>Archelosauria</taxon>
        <taxon>Archosauria</taxon>
        <taxon>Dinosauria</taxon>
        <taxon>Saurischia</taxon>
        <taxon>Theropoda</taxon>
        <taxon>Coelurosauria</taxon>
        <taxon>Aves</taxon>
        <taxon>Neognathae</taxon>
        <taxon>Neoaves</taxon>
        <taxon>Charadriiformes</taxon>
        <taxon>Scolopacidae</taxon>
        <taxon>Limosa</taxon>
    </lineage>
</organism>
<evidence type="ECO:0008006" key="3">
    <source>
        <dbReference type="Google" id="ProtNLM"/>
    </source>
</evidence>
<accession>A0A2I0UNI9</accession>
<keyword evidence="2" id="KW-1185">Reference proteome</keyword>
<dbReference type="OrthoDB" id="416454at2759"/>
<dbReference type="EMBL" id="KZ505675">
    <property type="protein sequence ID" value="PKU47581.1"/>
    <property type="molecule type" value="Genomic_DNA"/>
</dbReference>
<dbReference type="Proteomes" id="UP000233556">
    <property type="component" value="Unassembled WGS sequence"/>
</dbReference>
<reference evidence="2" key="1">
    <citation type="submission" date="2017-11" db="EMBL/GenBank/DDBJ databases">
        <authorList>
            <person name="Lima N.C."/>
            <person name="Parody-Merino A.M."/>
            <person name="Battley P.F."/>
            <person name="Fidler A.E."/>
            <person name="Prosdocimi F."/>
        </authorList>
    </citation>
    <scope>NUCLEOTIDE SEQUENCE [LARGE SCALE GENOMIC DNA]</scope>
</reference>
<gene>
    <name evidence="1" type="ORF">llap_2125</name>
</gene>
<evidence type="ECO:0000313" key="2">
    <source>
        <dbReference type="Proteomes" id="UP000233556"/>
    </source>
</evidence>
<name>A0A2I0UNI9_LIMLA</name>